<reference evidence="1" key="1">
    <citation type="submission" date="2019-05" db="EMBL/GenBank/DDBJ databases">
        <title>Isolation, diversity and antifungal activity of Actinobacteria from wheat.</title>
        <authorList>
            <person name="Yu B."/>
        </authorList>
    </citation>
    <scope>NUCLEOTIDE SEQUENCE [LARGE SCALE GENOMIC DNA]</scope>
    <source>
        <strain evidence="1">NEAU-HEGS1-5</strain>
    </source>
</reference>
<organism evidence="1 2">
    <name type="scientific">Microbispora triticiradicis</name>
    <dbReference type="NCBI Taxonomy" id="2200763"/>
    <lineage>
        <taxon>Bacteria</taxon>
        <taxon>Bacillati</taxon>
        <taxon>Actinomycetota</taxon>
        <taxon>Actinomycetes</taxon>
        <taxon>Streptosporangiales</taxon>
        <taxon>Streptosporangiaceae</taxon>
        <taxon>Microbispora</taxon>
    </lineage>
</organism>
<evidence type="ECO:0000313" key="1">
    <source>
        <dbReference type="EMBL" id="TLP59490.1"/>
    </source>
</evidence>
<dbReference type="AlphaFoldDB" id="A0A5R8Z1D0"/>
<accession>A0A5R8Z1D0</accession>
<evidence type="ECO:0000313" key="2">
    <source>
        <dbReference type="Proteomes" id="UP000309033"/>
    </source>
</evidence>
<protein>
    <recommendedName>
        <fullName evidence="3">Tetratricopeptide repeat protein</fullName>
    </recommendedName>
</protein>
<gene>
    <name evidence="1" type="ORF">FED44_14320</name>
</gene>
<dbReference type="EMBL" id="VANP01000005">
    <property type="protein sequence ID" value="TLP59490.1"/>
    <property type="molecule type" value="Genomic_DNA"/>
</dbReference>
<keyword evidence="2" id="KW-1185">Reference proteome</keyword>
<name>A0A5R8Z1D0_9ACTN</name>
<dbReference type="OrthoDB" id="4158365at2"/>
<dbReference type="Proteomes" id="UP000309033">
    <property type="component" value="Unassembled WGS sequence"/>
</dbReference>
<evidence type="ECO:0008006" key="3">
    <source>
        <dbReference type="Google" id="ProtNLM"/>
    </source>
</evidence>
<proteinExistence type="predicted"/>
<comment type="caution">
    <text evidence="1">The sequence shown here is derived from an EMBL/GenBank/DDBJ whole genome shotgun (WGS) entry which is preliminary data.</text>
</comment>
<sequence length="186" mass="20280">MEFELARHDWPTLGSPYSDAVTLPEAIRELCTSSERGAAELAVRRINRVLPTGEKLSEASVATASALVHGLWRCDETVIDLALGLLCDIAAGFEEDESEGGRYSAVHLQCLNEVSLGFSMYAEILETGSNMDARTACIDLITACGLFDRGMTERAVFFLESVSSLPDMRGCDAVVRNSLSDLRERL</sequence>